<dbReference type="InterPro" id="IPR014314">
    <property type="entry name" value="Succ_DH_cytb556"/>
</dbReference>
<evidence type="ECO:0000256" key="4">
    <source>
        <dbReference type="ARBA" id="ARBA00022692"/>
    </source>
</evidence>
<keyword evidence="8 9" id="KW-0472">Membrane</keyword>
<dbReference type="GO" id="GO:0045273">
    <property type="term" value="C:respiratory chain complex II (succinate dehydrogenase)"/>
    <property type="evidence" value="ECO:0007669"/>
    <property type="project" value="UniProtKB-ARBA"/>
</dbReference>
<dbReference type="PANTHER" id="PTHR10978:SF18">
    <property type="entry name" value="SUCCINATE DEHYDROGENASE SUBUNIT 3-1, MITOCHONDRIAL"/>
    <property type="match status" value="1"/>
</dbReference>
<evidence type="ECO:0000256" key="5">
    <source>
        <dbReference type="ARBA" id="ARBA00022723"/>
    </source>
</evidence>
<dbReference type="InterPro" id="IPR000701">
    <property type="entry name" value="SuccDH_FuR_B_TM-su"/>
</dbReference>
<accession>A0A6J0PJK6</accession>
<dbReference type="SUPFAM" id="SSF81343">
    <property type="entry name" value="Fumarate reductase respiratory complex transmembrane subunits"/>
    <property type="match status" value="1"/>
</dbReference>
<evidence type="ECO:0000256" key="8">
    <source>
        <dbReference type="ARBA" id="ARBA00023136"/>
    </source>
</evidence>
<keyword evidence="5" id="KW-0479">Metal-binding</keyword>
<dbReference type="FunCoup" id="A0A6J0PJK6">
    <property type="interactions" value="492"/>
</dbReference>
<dbReference type="GeneID" id="105046915"/>
<keyword evidence="7" id="KW-0408">Iron</keyword>
<evidence type="ECO:0000256" key="6">
    <source>
        <dbReference type="ARBA" id="ARBA00022989"/>
    </source>
</evidence>
<comment type="subunit">
    <text evidence="2">Component of complex II composed of eight subunits in plants: four classical SDH subunits SDH1, SDH2, SDH3 and SDH4 (a flavoprotein (FP), an iron-sulfur protein (IP), and a cytochrome b composed of a large and a small subunit.), as well as four subunits unknown in mitochondria from bacteria and heterotrophic eukaryotes.</text>
</comment>
<gene>
    <name evidence="11" type="primary">LOC105046915</name>
</gene>
<proteinExistence type="predicted"/>
<dbReference type="GO" id="GO:0006121">
    <property type="term" value="P:mitochondrial electron transport, succinate to ubiquinone"/>
    <property type="evidence" value="ECO:0007669"/>
    <property type="project" value="TreeGrafter"/>
</dbReference>
<dbReference type="InParanoid" id="A0A6J0PJK6"/>
<dbReference type="InterPro" id="IPR034804">
    <property type="entry name" value="SQR/QFR_C/D"/>
</dbReference>
<feature type="transmembrane region" description="Helical" evidence="9">
    <location>
        <begin position="107"/>
        <end position="129"/>
    </location>
</feature>
<dbReference type="GO" id="GO:0009055">
    <property type="term" value="F:electron transfer activity"/>
    <property type="evidence" value="ECO:0007669"/>
    <property type="project" value="InterPro"/>
</dbReference>
<dbReference type="OrthoDB" id="588261at2759"/>
<organism evidence="10 11">
    <name type="scientific">Elaeis guineensis var. tenera</name>
    <name type="common">Oil palm</name>
    <dbReference type="NCBI Taxonomy" id="51953"/>
    <lineage>
        <taxon>Eukaryota</taxon>
        <taxon>Viridiplantae</taxon>
        <taxon>Streptophyta</taxon>
        <taxon>Embryophyta</taxon>
        <taxon>Tracheophyta</taxon>
        <taxon>Spermatophyta</taxon>
        <taxon>Magnoliopsida</taxon>
        <taxon>Liliopsida</taxon>
        <taxon>Arecaceae</taxon>
        <taxon>Arecoideae</taxon>
        <taxon>Cocoseae</taxon>
        <taxon>Elaeidinae</taxon>
        <taxon>Elaeis</taxon>
    </lineage>
</organism>
<keyword evidence="10" id="KW-1185">Reference proteome</keyword>
<evidence type="ECO:0000256" key="1">
    <source>
        <dbReference type="ARBA" id="ARBA00004434"/>
    </source>
</evidence>
<keyword evidence="6 9" id="KW-1133">Transmembrane helix</keyword>
<evidence type="ECO:0000256" key="7">
    <source>
        <dbReference type="ARBA" id="ARBA00023004"/>
    </source>
</evidence>
<dbReference type="RefSeq" id="XP_019706617.1">
    <property type="nucleotide sequence ID" value="XM_019851058.2"/>
</dbReference>
<dbReference type="GO" id="GO:0005743">
    <property type="term" value="C:mitochondrial inner membrane"/>
    <property type="evidence" value="ECO:0007669"/>
    <property type="project" value="UniProtKB-SubCell"/>
</dbReference>
<name>A0A6J0PJK6_ELAGV</name>
<dbReference type="Gene3D" id="1.20.1300.10">
    <property type="entry name" value="Fumarate reductase/succinate dehydrogenase, transmembrane subunit"/>
    <property type="match status" value="1"/>
</dbReference>
<evidence type="ECO:0000256" key="9">
    <source>
        <dbReference type="SAM" id="Phobius"/>
    </source>
</evidence>
<dbReference type="GO" id="GO:0046872">
    <property type="term" value="F:metal ion binding"/>
    <property type="evidence" value="ECO:0007669"/>
    <property type="project" value="UniProtKB-KW"/>
</dbReference>
<dbReference type="Pfam" id="PF01127">
    <property type="entry name" value="Sdh_cyt"/>
    <property type="match status" value="1"/>
</dbReference>
<protein>
    <submittedName>
        <fullName evidence="11">Succinate dehydrogenase subunit 3-2, mitochondrial</fullName>
    </submittedName>
</protein>
<evidence type="ECO:0000313" key="11">
    <source>
        <dbReference type="RefSeq" id="XP_019706617.1"/>
    </source>
</evidence>
<evidence type="ECO:0000313" key="10">
    <source>
        <dbReference type="Proteomes" id="UP000504607"/>
    </source>
</evidence>
<sequence>MAGQAKAVASEGLVTRTSSACCGADGFHRPLPSFEQIGSYKIVPRFPFGSSFQFGTSQPKISSLGSRGLHASRVMSESTKVSNRPLSPHLPLKKPQLSATYSISHRIFGASVASLILLVPVAVKFSLMYDV</sequence>
<keyword evidence="3" id="KW-0349">Heme</keyword>
<dbReference type="AlphaFoldDB" id="A0A6J0PJK6"/>
<reference evidence="11" key="1">
    <citation type="submission" date="2025-08" db="UniProtKB">
        <authorList>
            <consortium name="RefSeq"/>
        </authorList>
    </citation>
    <scope>IDENTIFICATION</scope>
</reference>
<dbReference type="Proteomes" id="UP000504607">
    <property type="component" value="Chromosome 6"/>
</dbReference>
<evidence type="ECO:0000256" key="3">
    <source>
        <dbReference type="ARBA" id="ARBA00022617"/>
    </source>
</evidence>
<dbReference type="RefSeq" id="XP_073115543.1">
    <property type="nucleotide sequence ID" value="XM_073259442.1"/>
</dbReference>
<keyword evidence="4 9" id="KW-0812">Transmembrane</keyword>
<dbReference type="PANTHER" id="PTHR10978">
    <property type="entry name" value="SUCCINATE DEHYDROGENASE CYTOCHROME B560 SUBUNIT"/>
    <property type="match status" value="1"/>
</dbReference>
<comment type="subcellular location">
    <subcellularLocation>
        <location evidence="1">Mitochondrion inner membrane</location>
        <topology evidence="1">Single-pass membrane protein</topology>
    </subcellularLocation>
</comment>
<evidence type="ECO:0000256" key="2">
    <source>
        <dbReference type="ARBA" id="ARBA00011313"/>
    </source>
</evidence>
<dbReference type="GO" id="GO:0006099">
    <property type="term" value="P:tricarboxylic acid cycle"/>
    <property type="evidence" value="ECO:0007669"/>
    <property type="project" value="InterPro"/>
</dbReference>